<feature type="transmembrane region" description="Helical" evidence="8">
    <location>
        <begin position="49"/>
        <end position="68"/>
    </location>
</feature>
<reference evidence="10" key="1">
    <citation type="journal article" date="2020" name="Stud. Mycol.">
        <title>101 Dothideomycetes genomes: a test case for predicting lifestyles and emergence of pathogens.</title>
        <authorList>
            <person name="Haridas S."/>
            <person name="Albert R."/>
            <person name="Binder M."/>
            <person name="Bloem J."/>
            <person name="Labutti K."/>
            <person name="Salamov A."/>
            <person name="Andreopoulos B."/>
            <person name="Baker S."/>
            <person name="Barry K."/>
            <person name="Bills G."/>
            <person name="Bluhm B."/>
            <person name="Cannon C."/>
            <person name="Castanera R."/>
            <person name="Culley D."/>
            <person name="Daum C."/>
            <person name="Ezra D."/>
            <person name="Gonzalez J."/>
            <person name="Henrissat B."/>
            <person name="Kuo A."/>
            <person name="Liang C."/>
            <person name="Lipzen A."/>
            <person name="Lutzoni F."/>
            <person name="Magnuson J."/>
            <person name="Mondo S."/>
            <person name="Nolan M."/>
            <person name="Ohm R."/>
            <person name="Pangilinan J."/>
            <person name="Park H.-J."/>
            <person name="Ramirez L."/>
            <person name="Alfaro M."/>
            <person name="Sun H."/>
            <person name="Tritt A."/>
            <person name="Yoshinaga Y."/>
            <person name="Zwiers L.-H."/>
            <person name="Turgeon B."/>
            <person name="Goodwin S."/>
            <person name="Spatafora J."/>
            <person name="Crous P."/>
            <person name="Grigoriev I."/>
        </authorList>
    </citation>
    <scope>NUCLEOTIDE SEQUENCE</scope>
    <source>
        <strain evidence="10">CBS 627.86</strain>
    </source>
</reference>
<keyword evidence="5 8" id="KW-1133">Transmembrane helix</keyword>
<protein>
    <submittedName>
        <fullName evidence="10">General substrate transporter</fullName>
    </submittedName>
</protein>
<name>A0A6A5ZV33_9PLEO</name>
<dbReference type="AlphaFoldDB" id="A0A6A5ZV33"/>
<sequence>MDMVDRGEKAEVVRIPEVLSPSASSVDDNADIKHSSFFFGVQGKKLQHMISVAGALGFLLFGYDQGVLGGLNASENFLHQFNYPSSSLLGTINAIYEIGCFCGAITVFLVGERLGRKRCIYVGAFLQGVGAILQASSFGVPQMIVGRIVCGWGNGFNTATTPLWVSELVPAKSRGRHVAVEGNLIAFGIVIAYYFNIGMSYTSGPVQWRLVIAFQIVIIILQVLWTMLLPESPRWLSQKERHSEALHVISQLAGRNMTPEDAIVRGQKAAIDHAIALETADGPWRFSECFKSGSLKIRRRYILAIGLQAMQQLSGINVLVYYAPHTLTTDIGVSYITSLHIGAGLADTYWLFSFIGVFWLDRMGRRQPLIWTALVCALCFLMAGILQIDPTHTRASASIAFFFLYEASFAVGWLPIPWLYAPEIMPLRHRTHSAALATASDWIFNYMIVQITPVSISNIRWKTYLIFFIFNIVFAVVVWLFYPETSGRTLEEVDELFKGDNDRILVVDRRGKILPGFASMMHRSDPELEFPSGNDTKY</sequence>
<feature type="transmembrane region" description="Helical" evidence="8">
    <location>
        <begin position="178"/>
        <end position="196"/>
    </location>
</feature>
<dbReference type="InterPro" id="IPR036259">
    <property type="entry name" value="MFS_trans_sf"/>
</dbReference>
<dbReference type="PROSITE" id="PS00216">
    <property type="entry name" value="SUGAR_TRANSPORT_1"/>
    <property type="match status" value="1"/>
</dbReference>
<proteinExistence type="inferred from homology"/>
<evidence type="ECO:0000313" key="10">
    <source>
        <dbReference type="EMBL" id="KAF2123156.1"/>
    </source>
</evidence>
<evidence type="ECO:0000259" key="9">
    <source>
        <dbReference type="PROSITE" id="PS50850"/>
    </source>
</evidence>
<dbReference type="Pfam" id="PF00083">
    <property type="entry name" value="Sugar_tr"/>
    <property type="match status" value="1"/>
</dbReference>
<evidence type="ECO:0000256" key="6">
    <source>
        <dbReference type="ARBA" id="ARBA00023136"/>
    </source>
</evidence>
<dbReference type="SUPFAM" id="SSF103473">
    <property type="entry name" value="MFS general substrate transporter"/>
    <property type="match status" value="1"/>
</dbReference>
<evidence type="ECO:0000256" key="3">
    <source>
        <dbReference type="ARBA" id="ARBA00022448"/>
    </source>
</evidence>
<feature type="transmembrane region" description="Helical" evidence="8">
    <location>
        <begin position="464"/>
        <end position="482"/>
    </location>
</feature>
<feature type="transmembrane region" description="Helical" evidence="8">
    <location>
        <begin position="369"/>
        <end position="388"/>
    </location>
</feature>
<feature type="transmembrane region" description="Helical" evidence="8">
    <location>
        <begin position="301"/>
        <end position="323"/>
    </location>
</feature>
<comment type="similarity">
    <text evidence="2 7">Belongs to the major facilitator superfamily. Sugar transporter (TC 2.A.1.1) family.</text>
</comment>
<dbReference type="Proteomes" id="UP000799770">
    <property type="component" value="Unassembled WGS sequence"/>
</dbReference>
<dbReference type="InterPro" id="IPR005829">
    <property type="entry name" value="Sugar_transporter_CS"/>
</dbReference>
<dbReference type="GO" id="GO:0005351">
    <property type="term" value="F:carbohydrate:proton symporter activity"/>
    <property type="evidence" value="ECO:0007669"/>
    <property type="project" value="TreeGrafter"/>
</dbReference>
<accession>A0A6A5ZV33</accession>
<comment type="subcellular location">
    <subcellularLocation>
        <location evidence="1">Membrane</location>
        <topology evidence="1">Multi-pass membrane protein</topology>
    </subcellularLocation>
</comment>
<dbReference type="InterPro" id="IPR005828">
    <property type="entry name" value="MFS_sugar_transport-like"/>
</dbReference>
<dbReference type="FunFam" id="1.20.1250.20:FF:000134">
    <property type="entry name" value="MFS sugar transporter protein"/>
    <property type="match status" value="1"/>
</dbReference>
<evidence type="ECO:0000256" key="5">
    <source>
        <dbReference type="ARBA" id="ARBA00022989"/>
    </source>
</evidence>
<feature type="transmembrane region" description="Helical" evidence="8">
    <location>
        <begin position="400"/>
        <end position="421"/>
    </location>
</feature>
<keyword evidence="6 8" id="KW-0472">Membrane</keyword>
<evidence type="ECO:0000256" key="4">
    <source>
        <dbReference type="ARBA" id="ARBA00022692"/>
    </source>
</evidence>
<dbReference type="PRINTS" id="PR00171">
    <property type="entry name" value="SUGRTRNSPORT"/>
</dbReference>
<dbReference type="NCBIfam" id="TIGR00879">
    <property type="entry name" value="SP"/>
    <property type="match status" value="1"/>
</dbReference>
<evidence type="ECO:0000256" key="2">
    <source>
        <dbReference type="ARBA" id="ARBA00010992"/>
    </source>
</evidence>
<dbReference type="PROSITE" id="PS50850">
    <property type="entry name" value="MFS"/>
    <property type="match status" value="1"/>
</dbReference>
<dbReference type="InterPro" id="IPR003663">
    <property type="entry name" value="Sugar/inositol_transpt"/>
</dbReference>
<evidence type="ECO:0000313" key="11">
    <source>
        <dbReference type="Proteomes" id="UP000799770"/>
    </source>
</evidence>
<evidence type="ECO:0000256" key="7">
    <source>
        <dbReference type="RuleBase" id="RU003346"/>
    </source>
</evidence>
<keyword evidence="11" id="KW-1185">Reference proteome</keyword>
<dbReference type="InterPro" id="IPR050360">
    <property type="entry name" value="MFS_Sugar_Transporters"/>
</dbReference>
<dbReference type="InterPro" id="IPR020846">
    <property type="entry name" value="MFS_dom"/>
</dbReference>
<dbReference type="EMBL" id="ML977310">
    <property type="protein sequence ID" value="KAF2123156.1"/>
    <property type="molecule type" value="Genomic_DNA"/>
</dbReference>
<feature type="domain" description="Major facilitator superfamily (MFS) profile" evidence="9">
    <location>
        <begin position="50"/>
        <end position="486"/>
    </location>
</feature>
<keyword evidence="3 7" id="KW-0813">Transport</keyword>
<organism evidence="10 11">
    <name type="scientific">Lophiotrema nucula</name>
    <dbReference type="NCBI Taxonomy" id="690887"/>
    <lineage>
        <taxon>Eukaryota</taxon>
        <taxon>Fungi</taxon>
        <taxon>Dikarya</taxon>
        <taxon>Ascomycota</taxon>
        <taxon>Pezizomycotina</taxon>
        <taxon>Dothideomycetes</taxon>
        <taxon>Pleosporomycetidae</taxon>
        <taxon>Pleosporales</taxon>
        <taxon>Lophiotremataceae</taxon>
        <taxon>Lophiotrema</taxon>
    </lineage>
</organism>
<feature type="transmembrane region" description="Helical" evidence="8">
    <location>
        <begin position="335"/>
        <end position="360"/>
    </location>
</feature>
<evidence type="ECO:0000256" key="8">
    <source>
        <dbReference type="SAM" id="Phobius"/>
    </source>
</evidence>
<dbReference type="GO" id="GO:0016020">
    <property type="term" value="C:membrane"/>
    <property type="evidence" value="ECO:0007669"/>
    <property type="project" value="UniProtKB-SubCell"/>
</dbReference>
<dbReference type="PANTHER" id="PTHR48022">
    <property type="entry name" value="PLASTIDIC GLUCOSE TRANSPORTER 4"/>
    <property type="match status" value="1"/>
</dbReference>
<feature type="transmembrane region" description="Helical" evidence="8">
    <location>
        <begin position="208"/>
        <end position="229"/>
    </location>
</feature>
<dbReference type="PANTHER" id="PTHR48022:SF28">
    <property type="entry name" value="MAJOR FACILITATOR SUPERFAMILY (MFS) PROFILE DOMAIN-CONTAINING PROTEIN-RELATED"/>
    <property type="match status" value="1"/>
</dbReference>
<dbReference type="Gene3D" id="1.20.1250.20">
    <property type="entry name" value="MFS general substrate transporter like domains"/>
    <property type="match status" value="1"/>
</dbReference>
<evidence type="ECO:0000256" key="1">
    <source>
        <dbReference type="ARBA" id="ARBA00004141"/>
    </source>
</evidence>
<gene>
    <name evidence="10" type="ORF">BDV96DRAFT_639703</name>
</gene>
<feature type="transmembrane region" description="Helical" evidence="8">
    <location>
        <begin position="88"/>
        <end position="110"/>
    </location>
</feature>
<keyword evidence="4 8" id="KW-0812">Transmembrane</keyword>
<dbReference type="OrthoDB" id="6612291at2759"/>